<dbReference type="GO" id="GO:0008233">
    <property type="term" value="F:peptidase activity"/>
    <property type="evidence" value="ECO:0007669"/>
    <property type="project" value="UniProtKB-KW"/>
</dbReference>
<comment type="caution">
    <text evidence="6">The sequence shown here is derived from an EMBL/GenBank/DDBJ whole genome shotgun (WGS) entry which is preliminary data.</text>
</comment>
<sequence length="506" mass="56515">MKSICFYFILFFCFTSQFSFAQLSKEEIILESNKELRTSLQTFREYLSIPNNGKTPADIQANLEWCKDAFESRGFKTKVLKSGSIPHLFSEGKSDPKKKTILVYMQIDGQPVDSSAWDQESPYIPALKMKVGDGWEEINWNFLEGPIDPEWKIFARSASDSKGPGMAFLTALDILDKTGNEPSVNLKFILDFQEEMSSPELADVVAENKKLFESDGILIMDGTRHISNLPNLTYGARGIATATIKVFGAKNDLHSGQYGNFAPNPVFALSRLLAAIKDENGKVLIPDFYAGIEFTDAEIKAMNEVPEDLETIENELGFAESEKVGNSLQEALQFPSLNVRGIRAGWVGEEVRTLIPSEAIAEIDMRLVKETPAERQINLLRQFVIDHGYHLVDGEPTDEERKTYPKLASFDFRLGSDPFRAEMDSPFSNWLKDGMSYVFGTNYINTRTTGGSQPMAPFINILGVPAVSVRIPNPDNSIHAPNENIRIGNYLEGIQTCLALLSIPFN</sequence>
<keyword evidence="1" id="KW-0645">Protease</keyword>
<reference evidence="6 7" key="1">
    <citation type="submission" date="2020-08" db="EMBL/GenBank/DDBJ databases">
        <title>Genomic Encyclopedia of Type Strains, Phase IV (KMG-IV): sequencing the most valuable type-strain genomes for metagenomic binning, comparative biology and taxonomic classification.</title>
        <authorList>
            <person name="Goeker M."/>
        </authorList>
    </citation>
    <scope>NUCLEOTIDE SEQUENCE [LARGE SCALE GENOMIC DNA]</scope>
    <source>
        <strain evidence="6 7">DSM 102044</strain>
    </source>
</reference>
<dbReference type="RefSeq" id="WP_184497332.1">
    <property type="nucleotide sequence ID" value="NZ_JACIJO010000003.1"/>
</dbReference>
<dbReference type="Gene3D" id="3.30.70.360">
    <property type="match status" value="1"/>
</dbReference>
<dbReference type="GO" id="GO:0046872">
    <property type="term" value="F:metal ion binding"/>
    <property type="evidence" value="ECO:0007669"/>
    <property type="project" value="UniProtKB-KW"/>
</dbReference>
<organism evidence="6 7">
    <name type="scientific">Algoriphagus iocasae</name>
    <dbReference type="NCBI Taxonomy" id="1836499"/>
    <lineage>
        <taxon>Bacteria</taxon>
        <taxon>Pseudomonadati</taxon>
        <taxon>Bacteroidota</taxon>
        <taxon>Cytophagia</taxon>
        <taxon>Cytophagales</taxon>
        <taxon>Cyclobacteriaceae</taxon>
        <taxon>Algoriphagus</taxon>
    </lineage>
</organism>
<feature type="chain" id="PRO_5032855185" evidence="4">
    <location>
        <begin position="22"/>
        <end position="506"/>
    </location>
</feature>
<dbReference type="Gene3D" id="3.40.630.10">
    <property type="entry name" value="Zn peptidases"/>
    <property type="match status" value="1"/>
</dbReference>
<dbReference type="GO" id="GO:0006508">
    <property type="term" value="P:proteolysis"/>
    <property type="evidence" value="ECO:0007669"/>
    <property type="project" value="UniProtKB-KW"/>
</dbReference>
<dbReference type="EMBL" id="JACIJO010000003">
    <property type="protein sequence ID" value="MBB6328380.1"/>
    <property type="molecule type" value="Genomic_DNA"/>
</dbReference>
<accession>A0A841MLP8</accession>
<dbReference type="SUPFAM" id="SSF53187">
    <property type="entry name" value="Zn-dependent exopeptidases"/>
    <property type="match status" value="1"/>
</dbReference>
<feature type="signal peptide" evidence="4">
    <location>
        <begin position="1"/>
        <end position="21"/>
    </location>
</feature>
<dbReference type="Pfam" id="PF07687">
    <property type="entry name" value="M20_dimer"/>
    <property type="match status" value="1"/>
</dbReference>
<dbReference type="Pfam" id="PF01546">
    <property type="entry name" value="Peptidase_M20"/>
    <property type="match status" value="1"/>
</dbReference>
<name>A0A841MLP8_9BACT</name>
<keyword evidence="7" id="KW-1185">Reference proteome</keyword>
<evidence type="ECO:0000313" key="6">
    <source>
        <dbReference type="EMBL" id="MBB6328380.1"/>
    </source>
</evidence>
<evidence type="ECO:0000256" key="4">
    <source>
        <dbReference type="SAM" id="SignalP"/>
    </source>
</evidence>
<dbReference type="Proteomes" id="UP000588604">
    <property type="component" value="Unassembled WGS sequence"/>
</dbReference>
<keyword evidence="2" id="KW-0479">Metal-binding</keyword>
<evidence type="ECO:0000256" key="1">
    <source>
        <dbReference type="ARBA" id="ARBA00022670"/>
    </source>
</evidence>
<dbReference type="PANTHER" id="PTHR43270:SF8">
    <property type="entry name" value="DI- AND TRIPEPTIDASE DUG2-RELATED"/>
    <property type="match status" value="1"/>
</dbReference>
<protein>
    <submittedName>
        <fullName evidence="6">Acetylornithine deacetylase/succinyl-diaminopimelate desuccinylase-like protein</fullName>
    </submittedName>
</protein>
<keyword evidence="3" id="KW-0378">Hydrolase</keyword>
<dbReference type="InterPro" id="IPR051458">
    <property type="entry name" value="Cyt/Met_Dipeptidase"/>
</dbReference>
<gene>
    <name evidence="6" type="ORF">FHS59_004023</name>
</gene>
<evidence type="ECO:0000256" key="2">
    <source>
        <dbReference type="ARBA" id="ARBA00022723"/>
    </source>
</evidence>
<dbReference type="InterPro" id="IPR011650">
    <property type="entry name" value="Peptidase_M20_dimer"/>
</dbReference>
<dbReference type="AlphaFoldDB" id="A0A841MLP8"/>
<evidence type="ECO:0000259" key="5">
    <source>
        <dbReference type="Pfam" id="PF07687"/>
    </source>
</evidence>
<feature type="domain" description="Peptidase M20 dimerisation" evidence="5">
    <location>
        <begin position="234"/>
        <end position="387"/>
    </location>
</feature>
<evidence type="ECO:0000313" key="7">
    <source>
        <dbReference type="Proteomes" id="UP000588604"/>
    </source>
</evidence>
<keyword evidence="4" id="KW-0732">Signal</keyword>
<dbReference type="InterPro" id="IPR002933">
    <property type="entry name" value="Peptidase_M20"/>
</dbReference>
<dbReference type="PANTHER" id="PTHR43270">
    <property type="entry name" value="BETA-ALA-HIS DIPEPTIDASE"/>
    <property type="match status" value="1"/>
</dbReference>
<proteinExistence type="predicted"/>
<evidence type="ECO:0000256" key="3">
    <source>
        <dbReference type="ARBA" id="ARBA00022801"/>
    </source>
</evidence>